<dbReference type="EMBL" id="BAAAAF010000001">
    <property type="protein sequence ID" value="GAA0034113.1"/>
    <property type="molecule type" value="Genomic_DNA"/>
</dbReference>
<comment type="subcellular location">
    <subcellularLocation>
        <location evidence="1">Endomembrane system</location>
        <topology evidence="1">Multi-pass membrane protein</topology>
    </subcellularLocation>
</comment>
<feature type="transmembrane region" description="Helical" evidence="5">
    <location>
        <begin position="250"/>
        <end position="276"/>
    </location>
</feature>
<proteinExistence type="predicted"/>
<dbReference type="Gene3D" id="1.20.120.1630">
    <property type="match status" value="1"/>
</dbReference>
<reference evidence="6 7" key="1">
    <citation type="submission" date="2024-01" db="EMBL/GenBank/DDBJ databases">
        <title>Characterization of antibiotic resistant novel bacterial strains and their environmental applications.</title>
        <authorList>
            <person name="Manzoor S."/>
            <person name="Abbas S."/>
            <person name="Arshad M."/>
            <person name="Ahmed I."/>
        </authorList>
    </citation>
    <scope>NUCLEOTIDE SEQUENCE [LARGE SCALE GENOMIC DNA]</scope>
    <source>
        <strain evidence="6 7">NCCP-602</strain>
    </source>
</reference>
<name>A0ABN0SIG7_9MICO</name>
<feature type="transmembrane region" description="Helical" evidence="5">
    <location>
        <begin position="164"/>
        <end position="184"/>
    </location>
</feature>
<evidence type="ECO:0000256" key="2">
    <source>
        <dbReference type="ARBA" id="ARBA00022692"/>
    </source>
</evidence>
<keyword evidence="3 5" id="KW-1133">Transmembrane helix</keyword>
<evidence type="ECO:0000256" key="1">
    <source>
        <dbReference type="ARBA" id="ARBA00004127"/>
    </source>
</evidence>
<dbReference type="Proteomes" id="UP001498238">
    <property type="component" value="Unassembled WGS sequence"/>
</dbReference>
<dbReference type="Pfam" id="PF04191">
    <property type="entry name" value="PEMT"/>
    <property type="match status" value="1"/>
</dbReference>
<keyword evidence="7" id="KW-1185">Reference proteome</keyword>
<protein>
    <submittedName>
        <fullName evidence="6">Isoprenylcysteine carboxylmethyltransferase family protein</fullName>
    </submittedName>
</protein>
<evidence type="ECO:0000313" key="6">
    <source>
        <dbReference type="EMBL" id="GAA0034113.1"/>
    </source>
</evidence>
<keyword evidence="2 5" id="KW-0812">Transmembrane</keyword>
<dbReference type="InterPro" id="IPR007318">
    <property type="entry name" value="Phopholipid_MeTrfase"/>
</dbReference>
<accession>A0ABN0SIG7</accession>
<organism evidence="6 7">
    <name type="scientific">Brevibacterium metallidurans</name>
    <dbReference type="NCBI Taxonomy" id="1482676"/>
    <lineage>
        <taxon>Bacteria</taxon>
        <taxon>Bacillati</taxon>
        <taxon>Actinomycetota</taxon>
        <taxon>Actinomycetes</taxon>
        <taxon>Micrococcales</taxon>
        <taxon>Brevibacteriaceae</taxon>
        <taxon>Brevibacterium</taxon>
    </lineage>
</organism>
<feature type="transmembrane region" description="Helical" evidence="5">
    <location>
        <begin position="196"/>
        <end position="218"/>
    </location>
</feature>
<keyword evidence="4 5" id="KW-0472">Membrane</keyword>
<feature type="transmembrane region" description="Helical" evidence="5">
    <location>
        <begin position="27"/>
        <end position="48"/>
    </location>
</feature>
<feature type="transmembrane region" description="Helical" evidence="5">
    <location>
        <begin position="60"/>
        <end position="79"/>
    </location>
</feature>
<gene>
    <name evidence="6" type="ORF">NCCP602_00740</name>
</gene>
<sequence length="317" mass="34118">MTQPQNQPQPHQRPATELPLSRIHGRAYFAVQAIAGAAWWLGVFTVTAVRTATLGSLDPVLVAAVDIPLFVLASAAVALGLRRAVWVAVPWTILVALGMAVYATVTTEAGLGAVLMIAAAVASTLAGLLVLTGRVPTERLLFGPFSFRSSGTEDQNSLLVRTGLQLVVFWGVFLVVIPWILAALEERWGLDVKFPVLVVVAGFALLVLASALGIWSAVTMARFGGGTPLPAEMANRLVDDGPYRFLRNPMAVAGVVQGVAIGLFVESWFVIAYAIAGSLLWNWMIRPHEEADLRSRFGEDFDDYSAEVACWVPRPRT</sequence>
<feature type="transmembrane region" description="Helical" evidence="5">
    <location>
        <begin position="85"/>
        <end position="105"/>
    </location>
</feature>
<evidence type="ECO:0000313" key="7">
    <source>
        <dbReference type="Proteomes" id="UP001498238"/>
    </source>
</evidence>
<evidence type="ECO:0000256" key="3">
    <source>
        <dbReference type="ARBA" id="ARBA00022989"/>
    </source>
</evidence>
<feature type="transmembrane region" description="Helical" evidence="5">
    <location>
        <begin position="112"/>
        <end position="131"/>
    </location>
</feature>
<evidence type="ECO:0000256" key="4">
    <source>
        <dbReference type="ARBA" id="ARBA00023136"/>
    </source>
</evidence>
<comment type="caution">
    <text evidence="6">The sequence shown here is derived from an EMBL/GenBank/DDBJ whole genome shotgun (WGS) entry which is preliminary data.</text>
</comment>
<evidence type="ECO:0000256" key="5">
    <source>
        <dbReference type="SAM" id="Phobius"/>
    </source>
</evidence>
<dbReference type="RefSeq" id="WP_339391121.1">
    <property type="nucleotide sequence ID" value="NZ_BAAAAF010000001.1"/>
</dbReference>